<evidence type="ECO:0000256" key="6">
    <source>
        <dbReference type="ARBA" id="ARBA00023268"/>
    </source>
</evidence>
<dbReference type="PANTHER" id="PTHR30621:SF0">
    <property type="entry name" value="BIFUNCTIONAL GLUTAMINE SYNTHETASE ADENYLYLTRANSFERASE_ADENYLYL-REMOVING ENZYME"/>
    <property type="match status" value="1"/>
</dbReference>
<dbReference type="GO" id="GO:0005524">
    <property type="term" value="F:ATP binding"/>
    <property type="evidence" value="ECO:0007669"/>
    <property type="project" value="UniProtKB-KW"/>
</dbReference>
<keyword evidence="2 10" id="KW-0548">Nucleotidyltransferase</keyword>
<dbReference type="GeneID" id="92814358"/>
<keyword evidence="6" id="KW-0511">Multifunctional enzyme</keyword>
<dbReference type="GO" id="GO:0008882">
    <property type="term" value="F:[glutamate-ammonia-ligase] adenylyltransferase activity"/>
    <property type="evidence" value="ECO:0007669"/>
    <property type="project" value="UniProtKB-EC"/>
</dbReference>
<dbReference type="CDD" id="cd05401">
    <property type="entry name" value="NT_GlnE_GlnD_like"/>
    <property type="match status" value="2"/>
</dbReference>
<dbReference type="EC" id="2.7.7.89" evidence="10"/>
<dbReference type="SUPFAM" id="SSF81301">
    <property type="entry name" value="Nucleotidyltransferase"/>
    <property type="match status" value="2"/>
</dbReference>
<keyword evidence="4" id="KW-0067">ATP-binding</keyword>
<dbReference type="RefSeq" id="WP_087070666.1">
    <property type="nucleotide sequence ID" value="NZ_CAUPFC010000007.1"/>
</dbReference>
<dbReference type="GO" id="GO:0047388">
    <property type="term" value="F:[glutamine synthetase]-adenylyl-L-tyrosine phosphorylase activity"/>
    <property type="evidence" value="ECO:0007669"/>
    <property type="project" value="UniProtKB-EC"/>
</dbReference>
<dbReference type="SUPFAM" id="SSF81593">
    <property type="entry name" value="Nucleotidyltransferase substrate binding subunit/domain"/>
    <property type="match status" value="2"/>
</dbReference>
<feature type="compositionally biased region" description="Low complexity" evidence="7">
    <location>
        <begin position="137"/>
        <end position="147"/>
    </location>
</feature>
<keyword evidence="3" id="KW-0547">Nucleotide-binding</keyword>
<evidence type="ECO:0000259" key="9">
    <source>
        <dbReference type="Pfam" id="PF08335"/>
    </source>
</evidence>
<feature type="domain" description="PII-uridylyltransferase/Glutamine-synthetase adenylyltransferase" evidence="9">
    <location>
        <begin position="364"/>
        <end position="503"/>
    </location>
</feature>
<dbReference type="Pfam" id="PF03710">
    <property type="entry name" value="GlnE"/>
    <property type="match status" value="2"/>
</dbReference>
<dbReference type="Proteomes" id="UP001288320">
    <property type="component" value="Unassembled WGS sequence"/>
</dbReference>
<dbReference type="InterPro" id="IPR005190">
    <property type="entry name" value="GlnE_rpt_dom"/>
</dbReference>
<comment type="caution">
    <text evidence="10">The sequence shown here is derived from an EMBL/GenBank/DDBJ whole genome shotgun (WGS) entry which is preliminary data.</text>
</comment>
<evidence type="ECO:0000256" key="5">
    <source>
        <dbReference type="ARBA" id="ARBA00022842"/>
    </source>
</evidence>
<keyword evidence="1 10" id="KW-0808">Transferase</keyword>
<dbReference type="Gene3D" id="3.30.460.10">
    <property type="entry name" value="Beta Polymerase, domain 2"/>
    <property type="match status" value="2"/>
</dbReference>
<dbReference type="Pfam" id="PF08335">
    <property type="entry name" value="GlnD_UR_UTase"/>
    <property type="match status" value="2"/>
</dbReference>
<feature type="domain" description="Glutamate-ammonia ligase adenylyltransferase repeated" evidence="8">
    <location>
        <begin position="162"/>
        <end position="344"/>
    </location>
</feature>
<proteinExistence type="predicted"/>
<accession>A0AAW9HBE7</accession>
<evidence type="ECO:0000259" key="8">
    <source>
        <dbReference type="Pfam" id="PF03710"/>
    </source>
</evidence>
<evidence type="ECO:0000256" key="7">
    <source>
        <dbReference type="SAM" id="MobiDB-lite"/>
    </source>
</evidence>
<keyword evidence="5" id="KW-0460">Magnesium</keyword>
<feature type="domain" description="PII-uridylyltransferase/Glutamine-synthetase adenylyltransferase" evidence="9">
    <location>
        <begin position="883"/>
        <end position="1006"/>
    </location>
</feature>
<sequence length="1012" mass="108798">MRRLTLAQRARRCGFTAPERAAAELEAGAWQPEDFAQAADPDRALAACARLGLNRREGVGNDDAARPRLLAVLGLSTALADHLVRHPQAAQELGGTAEEAEARALLSEADERAAMRAALAPWLAGAVEGTGTGTVTGAGTSPVTGAGPEAGSDSRENRSDLQDAIAALRAHYYTRILTLAGWDLTLPDPAARLPEVAVTLSNLACATLEGALHLARTRVPDANAVDFTIIALGKTGGGELNYASDVDVVYITEPRPGVSEARALEIGTALATTLAGYISAPGPESALWTIDTALRPEGGTGPLVRTLASHLDYYATWAQSWEFQALLKARVAAGNRELGNNYLRATAPLVWNAASRDNFVTDARAMRARVEAHIPTAQRDRHIKLGAGGLRDVEFTVQLLQLVHGRVDTTIRSATTTTALARLSEGGYISRPDAARLDHHYRWLRCLEHRAQLVRLRRAAVLPTREDDLRRLARSLGLPDAAALTDTFAQVRREVRELHQDIFYRPLLPAAAQLAADDISLAPEAARTRLASIGYRDPAGALRHISALTEGTSRRAAIARQLLPVMLGWFAEGPEPDAGLLAFRVLSEKMGATSWYMRTLRDGGPVAHRLALILSRSRFLARDIPELPESIAWLGDDAELAPRSAAALRGELDALLERRSQPGEIAGAGRWLRWREVLRTAMAQALGLLGPEEVAGAVSNAVECAVEAGVRAARCAVVAEKNEADGPHPDFSFAVIGLGSLGGRECGYTSDADVMFVWDGPEEAAGDADALARAFMRLEQEVGGAPPLAVDADMRPEGRSGVLARSLDSYGEYYRNWAEPWEFQALLRARAVGGDRELGERFLELIAPLRYPAHWDESRRTAIRLMKIRVEKERIPGGVAPASHLKLGPGGSADVEWTAQLLQLEYAAAYPQLRVTGTGEALRAAGAAGLITANEEHALVEGWQAASALRQAAFVATGRTGSAAQVIPRDPRERERMAAILGVEHASDILDRRARAARHARAAVEHVFYGRG</sequence>
<organism evidence="10 11">
    <name type="scientific">Actinotignum timonense</name>
    <dbReference type="NCBI Taxonomy" id="1870995"/>
    <lineage>
        <taxon>Bacteria</taxon>
        <taxon>Bacillati</taxon>
        <taxon>Actinomycetota</taxon>
        <taxon>Actinomycetes</taxon>
        <taxon>Actinomycetales</taxon>
        <taxon>Actinomycetaceae</taxon>
        <taxon>Actinotignum</taxon>
    </lineage>
</organism>
<evidence type="ECO:0000256" key="1">
    <source>
        <dbReference type="ARBA" id="ARBA00022679"/>
    </source>
</evidence>
<dbReference type="NCBIfam" id="NF010707">
    <property type="entry name" value="PRK14109.1"/>
    <property type="match status" value="1"/>
</dbReference>
<dbReference type="InterPro" id="IPR043519">
    <property type="entry name" value="NT_sf"/>
</dbReference>
<feature type="region of interest" description="Disordered" evidence="7">
    <location>
        <begin position="133"/>
        <end position="158"/>
    </location>
</feature>
<dbReference type="InterPro" id="IPR013546">
    <property type="entry name" value="PII_UdlTrfase/GS_AdlTrfase"/>
</dbReference>
<reference evidence="10" key="1">
    <citation type="submission" date="2023-10" db="EMBL/GenBank/DDBJ databases">
        <title>Whole Genome based description of the genera Actinobaculum and Actinotignum reveals a complex phylogenetic relationship within the species included in the genus Actinotignum.</title>
        <authorList>
            <person name="Jensen C.S."/>
            <person name="Dargis R."/>
            <person name="Kemp M."/>
            <person name="Christensen J.J."/>
        </authorList>
    </citation>
    <scope>NUCLEOTIDE SEQUENCE</scope>
    <source>
        <strain evidence="10">SLA_B245</strain>
    </source>
</reference>
<dbReference type="AlphaFoldDB" id="A0AAW9HBE7"/>
<feature type="domain" description="Glutamate-ammonia ligase adenylyltransferase repeated" evidence="8">
    <location>
        <begin position="609"/>
        <end position="844"/>
    </location>
</feature>
<name>A0AAW9HBE7_9ACTO</name>
<dbReference type="GO" id="GO:0005829">
    <property type="term" value="C:cytosol"/>
    <property type="evidence" value="ECO:0007669"/>
    <property type="project" value="TreeGrafter"/>
</dbReference>
<dbReference type="Gene3D" id="1.20.120.330">
    <property type="entry name" value="Nucleotidyltransferases domain 2"/>
    <property type="match status" value="2"/>
</dbReference>
<dbReference type="InterPro" id="IPR023057">
    <property type="entry name" value="GlnE"/>
</dbReference>
<dbReference type="EMBL" id="JAWNFV010000005">
    <property type="protein sequence ID" value="MDY5140328.1"/>
    <property type="molecule type" value="Genomic_DNA"/>
</dbReference>
<evidence type="ECO:0000313" key="10">
    <source>
        <dbReference type="EMBL" id="MDY5140328.1"/>
    </source>
</evidence>
<evidence type="ECO:0000256" key="4">
    <source>
        <dbReference type="ARBA" id="ARBA00022840"/>
    </source>
</evidence>
<evidence type="ECO:0000256" key="3">
    <source>
        <dbReference type="ARBA" id="ARBA00022741"/>
    </source>
</evidence>
<gene>
    <name evidence="10" type="ORF">R6G74_03220</name>
</gene>
<evidence type="ECO:0000256" key="2">
    <source>
        <dbReference type="ARBA" id="ARBA00022695"/>
    </source>
</evidence>
<evidence type="ECO:0000313" key="11">
    <source>
        <dbReference type="Proteomes" id="UP001288320"/>
    </source>
</evidence>
<dbReference type="EC" id="2.7.7.42" evidence="10"/>
<dbReference type="GO" id="GO:0000820">
    <property type="term" value="P:regulation of glutamine family amino acid metabolic process"/>
    <property type="evidence" value="ECO:0007669"/>
    <property type="project" value="TreeGrafter"/>
</dbReference>
<dbReference type="PANTHER" id="PTHR30621">
    <property type="entry name" value="GLUTAMINE SYNTHETASE ADENYLYLTRANSFERASE"/>
    <property type="match status" value="1"/>
</dbReference>
<protein>
    <submittedName>
        <fullName evidence="10">Bifunctional [glutamine synthetase] adenylyltransferase/[glutamine synthetase]-adenylyl-L-tyrosine phosphorylase</fullName>
        <ecNumber evidence="10">2.7.7.42</ecNumber>
        <ecNumber evidence="10">2.7.7.89</ecNumber>
    </submittedName>
</protein>